<accession>A0AAW8J649</accession>
<reference evidence="2" key="1">
    <citation type="submission" date="2023-08" db="EMBL/GenBank/DDBJ databases">
        <title>Emergence of clinically-relevant ST2 carbapenem-resistant Acinetobacter baumannii strains in hospital sewages in Zhejiang, East of China.</title>
        <authorList>
            <person name="Kaichao C."/>
            <person name="Zhang R."/>
        </authorList>
    </citation>
    <scope>NUCLEOTIDE SEQUENCE</scope>
    <source>
        <strain evidence="2">M-RB-37</strain>
    </source>
</reference>
<gene>
    <name evidence="2" type="ORF">RFH47_05660</name>
</gene>
<dbReference type="EMBL" id="JAVIDL010000007">
    <property type="protein sequence ID" value="MDQ8935210.1"/>
    <property type="molecule type" value="Genomic_DNA"/>
</dbReference>
<dbReference type="Proteomes" id="UP001243844">
    <property type="component" value="Unassembled WGS sequence"/>
</dbReference>
<dbReference type="AlphaFoldDB" id="A0AAW8J649"/>
<keyword evidence="1" id="KW-0732">Signal</keyword>
<proteinExistence type="predicted"/>
<feature type="chain" id="PRO_5043678759" evidence="1">
    <location>
        <begin position="24"/>
        <end position="103"/>
    </location>
</feature>
<evidence type="ECO:0000313" key="3">
    <source>
        <dbReference type="Proteomes" id="UP001243844"/>
    </source>
</evidence>
<organism evidence="2 3">
    <name type="scientific">Acinetobacter rudis</name>
    <dbReference type="NCBI Taxonomy" id="632955"/>
    <lineage>
        <taxon>Bacteria</taxon>
        <taxon>Pseudomonadati</taxon>
        <taxon>Pseudomonadota</taxon>
        <taxon>Gammaproteobacteria</taxon>
        <taxon>Moraxellales</taxon>
        <taxon>Moraxellaceae</taxon>
        <taxon>Acinetobacter</taxon>
    </lineage>
</organism>
<protein>
    <submittedName>
        <fullName evidence="2">DUF4179 domain-containing protein</fullName>
    </submittedName>
</protein>
<name>A0AAW8J649_9GAMM</name>
<feature type="signal peptide" evidence="1">
    <location>
        <begin position="1"/>
        <end position="23"/>
    </location>
</feature>
<sequence>MGTQFFKLLFIGLNLFALQHLQAASIKSTAPVVTLNAGKQPSPIEKALEQLKRDENKASSVTNDKLKVKAFTSTQKEPAQHFLAEQNQQFSKLLQSIFPSQGS</sequence>
<evidence type="ECO:0000256" key="1">
    <source>
        <dbReference type="SAM" id="SignalP"/>
    </source>
</evidence>
<evidence type="ECO:0000313" key="2">
    <source>
        <dbReference type="EMBL" id="MDQ8935210.1"/>
    </source>
</evidence>
<dbReference type="RefSeq" id="WP_308980914.1">
    <property type="nucleotide sequence ID" value="NZ_JAVIDL010000007.1"/>
</dbReference>
<comment type="caution">
    <text evidence="2">The sequence shown here is derived from an EMBL/GenBank/DDBJ whole genome shotgun (WGS) entry which is preliminary data.</text>
</comment>